<dbReference type="EMBL" id="CP002779">
    <property type="protein sequence ID" value="AEH23911.1"/>
    <property type="molecule type" value="Genomic_DNA"/>
</dbReference>
<accession>F8AG75</accession>
<evidence type="ECO:0000313" key="2">
    <source>
        <dbReference type="EMBL" id="AEH23911.1"/>
    </source>
</evidence>
<dbReference type="KEGG" id="pya:PYCH_02120"/>
<keyword evidence="1" id="KW-0472">Membrane</keyword>
<keyword evidence="1" id="KW-1133">Transmembrane helix</keyword>
<protein>
    <recommendedName>
        <fullName evidence="4">Adhesin domain-containing protein</fullName>
    </recommendedName>
</protein>
<gene>
    <name evidence="2" type="ordered locus">PYCH_02120</name>
</gene>
<sequence>MVKKGSLFGLALVILLTMVVFSAIALALFVKDFYPKKTAGPLADVGSFNATSLIVRDIVGNVRVVEGNISHILVKSNLPVNATLSGATLRIYCPVRGGKNVCSEYRNGTIVIVVGGPLETVKIEDVVGDAVVSADVKNIWVEDLVGEFWGDVWTSYTIKNVVGNLVVHAGGDAIVEDVVGNVVVELPAGVGVSLSIEHVLGKVLNSVGEGNATVSVYLSNIVGEISIER</sequence>
<reference evidence="2 3" key="1">
    <citation type="journal article" date="2011" name="J. Bacteriol.">
        <title>Complete genome sequence of the obligate piezophilic hyperthermophilic archaeon Pyrococcus yayanosii CH1.</title>
        <authorList>
            <person name="Jun X."/>
            <person name="Lupeng L."/>
            <person name="Minjuan X."/>
            <person name="Oger P."/>
            <person name="Fengping W."/>
            <person name="Jebbar M."/>
            <person name="Xiang X."/>
        </authorList>
    </citation>
    <scope>NUCLEOTIDE SEQUENCE [LARGE SCALE GENOMIC DNA]</scope>
    <source>
        <strain evidence="3">CH1 / JCM 16557</strain>
    </source>
</reference>
<dbReference type="AlphaFoldDB" id="F8AG75"/>
<dbReference type="Proteomes" id="UP000008386">
    <property type="component" value="Chromosome"/>
</dbReference>
<dbReference type="eggNOG" id="arCOG05756">
    <property type="taxonomic scope" value="Archaea"/>
</dbReference>
<name>F8AG75_PYRYC</name>
<dbReference type="HOGENOM" id="CLU_1145266_0_0_2"/>
<keyword evidence="3" id="KW-1185">Reference proteome</keyword>
<evidence type="ECO:0000313" key="3">
    <source>
        <dbReference type="Proteomes" id="UP000008386"/>
    </source>
</evidence>
<keyword evidence="1" id="KW-0812">Transmembrane</keyword>
<dbReference type="STRING" id="529709.PYCH_02120"/>
<feature type="transmembrane region" description="Helical" evidence="1">
    <location>
        <begin position="6"/>
        <end position="30"/>
    </location>
</feature>
<proteinExistence type="predicted"/>
<organism evidence="2 3">
    <name type="scientific">Pyrococcus yayanosii (strain CH1 / JCM 16557)</name>
    <dbReference type="NCBI Taxonomy" id="529709"/>
    <lineage>
        <taxon>Archaea</taxon>
        <taxon>Methanobacteriati</taxon>
        <taxon>Methanobacteriota</taxon>
        <taxon>Thermococci</taxon>
        <taxon>Thermococcales</taxon>
        <taxon>Thermococcaceae</taxon>
        <taxon>Pyrococcus</taxon>
    </lineage>
</organism>
<evidence type="ECO:0000256" key="1">
    <source>
        <dbReference type="SAM" id="Phobius"/>
    </source>
</evidence>
<evidence type="ECO:0008006" key="4">
    <source>
        <dbReference type="Google" id="ProtNLM"/>
    </source>
</evidence>